<comment type="caution">
    <text evidence="7">The sequence shown here is derived from an EMBL/GenBank/DDBJ whole genome shotgun (WGS) entry which is preliminary data.</text>
</comment>
<evidence type="ECO:0000256" key="5">
    <source>
        <dbReference type="ARBA" id="ARBA00023136"/>
    </source>
</evidence>
<evidence type="ECO:0000313" key="8">
    <source>
        <dbReference type="Proteomes" id="UP000438476"/>
    </source>
</evidence>
<comment type="subcellular location">
    <subcellularLocation>
        <location evidence="1">Membrane</location>
        <topology evidence="1">Multi-pass membrane protein</topology>
    </subcellularLocation>
</comment>
<sequence length="225" mass="24600">MPKRALYEKRPYLLASFAAALAFYYLRAGPVPELYLIPVKGAAVGLLALYAFMRHHSPDSRLLVWVMALAAVGDMAFEVDSETAAWLYFGSHLFALGLYLRNRRPVLSTSQKACAASLLLLLPAICAVLALPGSRFSAALYGLTMGAMAATAWTSVFPRYRVGAGAVLYVAAELLLLAGLGIMQGSMIPQIFAWPLYYLGQFLICTGVIQTLRKRDPELRLIHGR</sequence>
<feature type="transmembrane region" description="Helical" evidence="6">
    <location>
        <begin position="138"/>
        <end position="157"/>
    </location>
</feature>
<feature type="transmembrane region" description="Helical" evidence="6">
    <location>
        <begin position="113"/>
        <end position="132"/>
    </location>
</feature>
<keyword evidence="8" id="KW-1185">Reference proteome</keyword>
<name>A0A6I4T2H0_9SPHN</name>
<evidence type="ECO:0000313" key="7">
    <source>
        <dbReference type="EMBL" id="MXO64421.1"/>
    </source>
</evidence>
<dbReference type="Proteomes" id="UP000438476">
    <property type="component" value="Unassembled WGS sequence"/>
</dbReference>
<feature type="transmembrane region" description="Helical" evidence="6">
    <location>
        <begin position="164"/>
        <end position="185"/>
    </location>
</feature>
<dbReference type="OrthoDB" id="7390032at2"/>
<organism evidence="7 8">
    <name type="scientific">Altericroceibacterium endophyticum</name>
    <dbReference type="NCBI Taxonomy" id="1808508"/>
    <lineage>
        <taxon>Bacteria</taxon>
        <taxon>Pseudomonadati</taxon>
        <taxon>Pseudomonadota</taxon>
        <taxon>Alphaproteobacteria</taxon>
        <taxon>Sphingomonadales</taxon>
        <taxon>Erythrobacteraceae</taxon>
        <taxon>Altericroceibacterium</taxon>
    </lineage>
</organism>
<proteinExistence type="inferred from homology"/>
<feature type="transmembrane region" description="Helical" evidence="6">
    <location>
        <begin position="83"/>
        <end position="101"/>
    </location>
</feature>
<evidence type="ECO:0000256" key="2">
    <source>
        <dbReference type="ARBA" id="ARBA00007375"/>
    </source>
</evidence>
<feature type="transmembrane region" description="Helical" evidence="6">
    <location>
        <begin position="12"/>
        <end position="28"/>
    </location>
</feature>
<dbReference type="RefSeq" id="WP_160734853.1">
    <property type="nucleotide sequence ID" value="NZ_WTYT01000001.1"/>
</dbReference>
<accession>A0A6I4T2H0</accession>
<feature type="transmembrane region" description="Helical" evidence="6">
    <location>
        <begin position="34"/>
        <end position="53"/>
    </location>
</feature>
<dbReference type="AlphaFoldDB" id="A0A6I4T2H0"/>
<feature type="transmembrane region" description="Helical" evidence="6">
    <location>
        <begin position="191"/>
        <end position="212"/>
    </location>
</feature>
<comment type="similarity">
    <text evidence="2">Belongs to the TMEM86 family.</text>
</comment>
<dbReference type="Pfam" id="PF07947">
    <property type="entry name" value="YhhN"/>
    <property type="match status" value="1"/>
</dbReference>
<keyword evidence="5 6" id="KW-0472">Membrane</keyword>
<evidence type="ECO:0000256" key="6">
    <source>
        <dbReference type="SAM" id="Phobius"/>
    </source>
</evidence>
<keyword evidence="3 6" id="KW-0812">Transmembrane</keyword>
<protein>
    <submittedName>
        <fullName evidence="7">Lysoplasmalogenase</fullName>
    </submittedName>
</protein>
<dbReference type="GO" id="GO:0016020">
    <property type="term" value="C:membrane"/>
    <property type="evidence" value="ECO:0007669"/>
    <property type="project" value="UniProtKB-SubCell"/>
</dbReference>
<keyword evidence="4 6" id="KW-1133">Transmembrane helix</keyword>
<dbReference type="InterPro" id="IPR012506">
    <property type="entry name" value="TMEM86B-like"/>
</dbReference>
<evidence type="ECO:0000256" key="4">
    <source>
        <dbReference type="ARBA" id="ARBA00022989"/>
    </source>
</evidence>
<dbReference type="EMBL" id="WTYT01000001">
    <property type="protein sequence ID" value="MXO64421.1"/>
    <property type="molecule type" value="Genomic_DNA"/>
</dbReference>
<gene>
    <name evidence="7" type="ORF">GRI91_01435</name>
</gene>
<reference evidence="7 8" key="1">
    <citation type="submission" date="2019-12" db="EMBL/GenBank/DDBJ databases">
        <title>Genomic-based taxomic classification of the family Erythrobacteraceae.</title>
        <authorList>
            <person name="Xu L."/>
        </authorList>
    </citation>
    <scope>NUCLEOTIDE SEQUENCE [LARGE SCALE GENOMIC DNA]</scope>
    <source>
        <strain evidence="7 8">LMG 29518</strain>
    </source>
</reference>
<evidence type="ECO:0000256" key="3">
    <source>
        <dbReference type="ARBA" id="ARBA00022692"/>
    </source>
</evidence>
<evidence type="ECO:0000256" key="1">
    <source>
        <dbReference type="ARBA" id="ARBA00004141"/>
    </source>
</evidence>
<feature type="transmembrane region" description="Helical" evidence="6">
    <location>
        <begin position="60"/>
        <end position="77"/>
    </location>
</feature>